<evidence type="ECO:0000313" key="3">
    <source>
        <dbReference type="Proteomes" id="UP000028828"/>
    </source>
</evidence>
<dbReference type="AlphaFoldDB" id="A0A086KLZ9"/>
<name>A0A086KLZ9_TOXGO</name>
<feature type="compositionally biased region" description="Acidic residues" evidence="1">
    <location>
        <begin position="67"/>
        <end position="81"/>
    </location>
</feature>
<dbReference type="OrthoDB" id="10341377at2759"/>
<accession>A0A086KLZ9</accession>
<gene>
    <name evidence="2" type="ORF">TGP89_201895</name>
</gene>
<comment type="caution">
    <text evidence="2">The sequence shown here is derived from an EMBL/GenBank/DDBJ whole genome shotgun (WGS) entry which is preliminary data.</text>
</comment>
<feature type="compositionally biased region" description="Basic and acidic residues" evidence="1">
    <location>
        <begin position="91"/>
        <end position="101"/>
    </location>
</feature>
<feature type="compositionally biased region" description="Polar residues" evidence="1">
    <location>
        <begin position="13"/>
        <end position="22"/>
    </location>
</feature>
<organism evidence="2 3">
    <name type="scientific">Toxoplasma gondii p89</name>
    <dbReference type="NCBI Taxonomy" id="943119"/>
    <lineage>
        <taxon>Eukaryota</taxon>
        <taxon>Sar</taxon>
        <taxon>Alveolata</taxon>
        <taxon>Apicomplexa</taxon>
        <taxon>Conoidasida</taxon>
        <taxon>Coccidia</taxon>
        <taxon>Eucoccidiorida</taxon>
        <taxon>Eimeriorina</taxon>
        <taxon>Sarcocystidae</taxon>
        <taxon>Toxoplasma</taxon>
    </lineage>
</organism>
<feature type="compositionally biased region" description="Low complexity" evidence="1">
    <location>
        <begin position="23"/>
        <end position="39"/>
    </location>
</feature>
<reference evidence="2 3" key="1">
    <citation type="submission" date="2014-03" db="EMBL/GenBank/DDBJ databases">
        <authorList>
            <person name="Sibley D."/>
            <person name="Venepally P."/>
            <person name="Karamycheva S."/>
            <person name="Hadjithomas M."/>
            <person name="Khan A."/>
            <person name="Brunk B."/>
            <person name="Roos D."/>
            <person name="Caler E."/>
            <person name="Lorenzi H."/>
        </authorList>
    </citation>
    <scope>NUCLEOTIDE SEQUENCE [LARGE SCALE GENOMIC DNA]</scope>
    <source>
        <strain evidence="3">p89</strain>
    </source>
</reference>
<dbReference type="Proteomes" id="UP000028828">
    <property type="component" value="Unassembled WGS sequence"/>
</dbReference>
<evidence type="ECO:0000256" key="1">
    <source>
        <dbReference type="SAM" id="MobiDB-lite"/>
    </source>
</evidence>
<dbReference type="VEuPathDB" id="ToxoDB:TGP89_201895"/>
<feature type="region of interest" description="Disordered" evidence="1">
    <location>
        <begin position="1"/>
        <end position="109"/>
    </location>
</feature>
<dbReference type="EMBL" id="AEYI02000775">
    <property type="protein sequence ID" value="KFG45417.1"/>
    <property type="molecule type" value="Genomic_DNA"/>
</dbReference>
<protein>
    <submittedName>
        <fullName evidence="2">Uncharacterized protein</fullName>
    </submittedName>
</protein>
<proteinExistence type="predicted"/>
<sequence length="204" mass="23063">MEGAREISPKPKSASSMKQEATSDSSNRSSSTSSSASDDVQIRLKQKTRRVGGRQNQPRQNERAKEEEGESEAEETDDSNDTEGANTKRWRNAEKNGDPADKSSQVRNDLLDEMELHQEDTGIIRAATVPSYFLAEVRETKKMKKPKSAIVEVRPPHKFSSGQRLATVRSDFKMEQKKSHSSSCRELSAWLGIFFRKRKICKTR</sequence>
<evidence type="ECO:0000313" key="2">
    <source>
        <dbReference type="EMBL" id="KFG45417.1"/>
    </source>
</evidence>